<dbReference type="Pfam" id="PF07980">
    <property type="entry name" value="SusD_RagB"/>
    <property type="match status" value="1"/>
</dbReference>
<dbReference type="EMBL" id="MUGV01000004">
    <property type="protein sequence ID" value="OXA82079.1"/>
    <property type="molecule type" value="Genomic_DNA"/>
</dbReference>
<proteinExistence type="inferred from homology"/>
<feature type="domain" description="RagB/SusD" evidence="7">
    <location>
        <begin position="473"/>
        <end position="646"/>
    </location>
</feature>
<dbReference type="Proteomes" id="UP000198382">
    <property type="component" value="Unassembled WGS sequence"/>
</dbReference>
<feature type="chain" id="PRO_5045972399" evidence="6">
    <location>
        <begin position="20"/>
        <end position="669"/>
    </location>
</feature>
<comment type="subcellular location">
    <subcellularLocation>
        <location evidence="1">Cell outer membrane</location>
    </subcellularLocation>
</comment>
<feature type="domain" description="SusD-like N-terminal" evidence="8">
    <location>
        <begin position="121"/>
        <end position="244"/>
    </location>
</feature>
<dbReference type="RefSeq" id="WP_074658063.1">
    <property type="nucleotide sequence ID" value="NZ_MUGV01000004.1"/>
</dbReference>
<dbReference type="PROSITE" id="PS51257">
    <property type="entry name" value="PROKAR_LIPOPROTEIN"/>
    <property type="match status" value="1"/>
</dbReference>
<keyword evidence="4" id="KW-0472">Membrane</keyword>
<dbReference type="InterPro" id="IPR012944">
    <property type="entry name" value="SusD_RagB_dom"/>
</dbReference>
<comment type="similarity">
    <text evidence="2">Belongs to the SusD family.</text>
</comment>
<dbReference type="Pfam" id="PF14322">
    <property type="entry name" value="SusD-like_3"/>
    <property type="match status" value="1"/>
</dbReference>
<comment type="caution">
    <text evidence="9">The sequence shown here is derived from an EMBL/GenBank/DDBJ whole genome shotgun (WGS) entry which is preliminary data.</text>
</comment>
<feature type="signal peptide" evidence="6">
    <location>
        <begin position="1"/>
        <end position="19"/>
    </location>
</feature>
<gene>
    <name evidence="9" type="ORF">B0A65_01590</name>
</gene>
<dbReference type="Gene3D" id="1.25.40.390">
    <property type="match status" value="1"/>
</dbReference>
<evidence type="ECO:0000256" key="1">
    <source>
        <dbReference type="ARBA" id="ARBA00004442"/>
    </source>
</evidence>
<accession>A0ABX4BWD7</accession>
<keyword evidence="3 6" id="KW-0732">Signal</keyword>
<name>A0ABX4BWD7_FLAFR</name>
<dbReference type="InterPro" id="IPR011990">
    <property type="entry name" value="TPR-like_helical_dom_sf"/>
</dbReference>
<protein>
    <submittedName>
        <fullName evidence="9">RagB/SusD family nutrient uptake outer membrane protein</fullName>
    </submittedName>
</protein>
<dbReference type="InterPro" id="IPR033985">
    <property type="entry name" value="SusD-like_N"/>
</dbReference>
<evidence type="ECO:0000313" key="10">
    <source>
        <dbReference type="Proteomes" id="UP000198382"/>
    </source>
</evidence>
<keyword evidence="10" id="KW-1185">Reference proteome</keyword>
<evidence type="ECO:0000256" key="5">
    <source>
        <dbReference type="ARBA" id="ARBA00023237"/>
    </source>
</evidence>
<evidence type="ECO:0000256" key="6">
    <source>
        <dbReference type="SAM" id="SignalP"/>
    </source>
</evidence>
<evidence type="ECO:0000256" key="4">
    <source>
        <dbReference type="ARBA" id="ARBA00023136"/>
    </source>
</evidence>
<evidence type="ECO:0000256" key="2">
    <source>
        <dbReference type="ARBA" id="ARBA00006275"/>
    </source>
</evidence>
<organism evidence="9 10">
    <name type="scientific">Flavobacterium frigidimaris</name>
    <dbReference type="NCBI Taxonomy" id="262320"/>
    <lineage>
        <taxon>Bacteria</taxon>
        <taxon>Pseudomonadati</taxon>
        <taxon>Bacteroidota</taxon>
        <taxon>Flavobacteriia</taxon>
        <taxon>Flavobacteriales</taxon>
        <taxon>Flavobacteriaceae</taxon>
        <taxon>Flavobacterium</taxon>
    </lineage>
</organism>
<evidence type="ECO:0000259" key="8">
    <source>
        <dbReference type="Pfam" id="PF14322"/>
    </source>
</evidence>
<evidence type="ECO:0000256" key="3">
    <source>
        <dbReference type="ARBA" id="ARBA00022729"/>
    </source>
</evidence>
<sequence length="669" mass="74720">MKRYIKNKITRLMPLIVLAAMSGSCSKDFLDSDPLSFYEPETTFSTEAGLQATLALCDKQLRNNYIHFGFSGVSVPIGSEYLFSDMAQYGKTDTGSNSADYAATIVPTNIDAFRRDAGGEALYLGFLWTEAYTGIKNANTVLSYIGNVTTLSDEVKNKYIGQAYFHRAYRYLNLVYEFGDIPLITKILEVPKQSYYSTKKEAIIEMITADMEKAVQFVPEQSKIGYVGMVSKGACRQLLIKCYLASGRFADAEAQANILINQSGYSLVQNALGIFDPGGNPTAWPITRNVIWDLHRPENKVISSNTEAILVAPNGGAQSFLAFASMRIFGPNWNDANLITPDGKTAAPRFPLTDKTNYNAKYDYQRALGRGIGTISGSYYSQHPMWVVNGVEDKVDLRHNSTVGNWVNMEDLKYAPGAGGSTVWAGQSFRMKDAAGKLLAQDSIRDWYDFPHYKIFLHDVVAEANPAANDFQGATAGASAHLYIYRLAETYLLRAEARFYQGNTTGAAQDVNVVRARAKASRMYSTVTIGDICAERGRELYLEEWRNVELKRISHCLALSGKPDEWGNTYSKTNWDKQSGTDAAGGSYWYQRIVHYTLYNKYPAGIALKPGVKFYTMDKRNNYWPIPYRLAIEPNIKGQLSQNFGYDGYNAGVKVWDKWQDAVDDESKI</sequence>
<keyword evidence="5" id="KW-0998">Cell outer membrane</keyword>
<evidence type="ECO:0000259" key="7">
    <source>
        <dbReference type="Pfam" id="PF07980"/>
    </source>
</evidence>
<evidence type="ECO:0000313" key="9">
    <source>
        <dbReference type="EMBL" id="OXA82079.1"/>
    </source>
</evidence>
<reference evidence="9 10" key="1">
    <citation type="submission" date="2016-11" db="EMBL/GenBank/DDBJ databases">
        <title>Whole genomes of Flavobacteriaceae.</title>
        <authorList>
            <person name="Stine C."/>
            <person name="Li C."/>
            <person name="Tadesse D."/>
        </authorList>
    </citation>
    <scope>NUCLEOTIDE SEQUENCE [LARGE SCALE GENOMIC DNA]</scope>
    <source>
        <strain evidence="9 10">DSM 15937</strain>
    </source>
</reference>
<dbReference type="SUPFAM" id="SSF48452">
    <property type="entry name" value="TPR-like"/>
    <property type="match status" value="1"/>
</dbReference>